<dbReference type="PANTHER" id="PTHR12110">
    <property type="entry name" value="HYDROXYPYRUVATE ISOMERASE"/>
    <property type="match status" value="1"/>
</dbReference>
<evidence type="ECO:0000313" key="2">
    <source>
        <dbReference type="EMBL" id="PZW29288.1"/>
    </source>
</evidence>
<dbReference type="SUPFAM" id="SSF51658">
    <property type="entry name" value="Xylose isomerase-like"/>
    <property type="match status" value="1"/>
</dbReference>
<protein>
    <submittedName>
        <fullName evidence="2">Inosose dehydratase</fullName>
    </submittedName>
</protein>
<dbReference type="Pfam" id="PF01261">
    <property type="entry name" value="AP_endonuc_2"/>
    <property type="match status" value="1"/>
</dbReference>
<evidence type="ECO:0000259" key="1">
    <source>
        <dbReference type="Pfam" id="PF01261"/>
    </source>
</evidence>
<organism evidence="2 3">
    <name type="scientific">Thermosporothrix hazakensis</name>
    <dbReference type="NCBI Taxonomy" id="644383"/>
    <lineage>
        <taxon>Bacteria</taxon>
        <taxon>Bacillati</taxon>
        <taxon>Chloroflexota</taxon>
        <taxon>Ktedonobacteria</taxon>
        <taxon>Ktedonobacterales</taxon>
        <taxon>Thermosporotrichaceae</taxon>
        <taxon>Thermosporothrix</taxon>
    </lineage>
</organism>
<dbReference type="InterPro" id="IPR050312">
    <property type="entry name" value="IolE/XylAMocC-like"/>
</dbReference>
<comment type="caution">
    <text evidence="2">The sequence shown here is derived from an EMBL/GenBank/DDBJ whole genome shotgun (WGS) entry which is preliminary data.</text>
</comment>
<sequence>MTRIRVANAPCSWGILEFSGLERDRISSSQMLDEMRATGYEGTEFGDWGHLPTEPEQLGELLEQHQLTMVGAFVPVAFRFAEGLASAEQEVLRLARLLAAVATEEHTPLLILADENGTDSRRTGNAGRVTPEMGLTADEWKHFARNVEQLARLIRDETGLEAAFHHHCAGFVETPAEIERLLELTAPELVGLVFDTGHYLYGSGTNDGQVVSDGFARLLPRIRHVHLKDCHPGVAAQARTAGWDYFTALAQGVFCELGQGAVPFADIVQQMRESAYAGWIVVEQDILPGATEEPRESARRNRDYLRTLGL</sequence>
<evidence type="ECO:0000313" key="3">
    <source>
        <dbReference type="Proteomes" id="UP000248806"/>
    </source>
</evidence>
<dbReference type="PANTHER" id="PTHR12110:SF41">
    <property type="entry name" value="INOSOSE DEHYDRATASE"/>
    <property type="match status" value="1"/>
</dbReference>
<name>A0A326U752_THEHA</name>
<dbReference type="EMBL" id="QKUF01000009">
    <property type="protein sequence ID" value="PZW29288.1"/>
    <property type="molecule type" value="Genomic_DNA"/>
</dbReference>
<gene>
    <name evidence="2" type="ORF">EI42_03010</name>
</gene>
<keyword evidence="3" id="KW-1185">Reference proteome</keyword>
<dbReference type="InterPro" id="IPR036237">
    <property type="entry name" value="Xyl_isomerase-like_sf"/>
</dbReference>
<feature type="domain" description="Xylose isomerase-like TIM barrel" evidence="1">
    <location>
        <begin position="33"/>
        <end position="307"/>
    </location>
</feature>
<dbReference type="Gene3D" id="3.20.20.150">
    <property type="entry name" value="Divalent-metal-dependent TIM barrel enzymes"/>
    <property type="match status" value="1"/>
</dbReference>
<proteinExistence type="predicted"/>
<reference evidence="2 3" key="1">
    <citation type="submission" date="2018-06" db="EMBL/GenBank/DDBJ databases">
        <title>Genomic Encyclopedia of Archaeal and Bacterial Type Strains, Phase II (KMG-II): from individual species to whole genera.</title>
        <authorList>
            <person name="Goeker M."/>
        </authorList>
    </citation>
    <scope>NUCLEOTIDE SEQUENCE [LARGE SCALE GENOMIC DNA]</scope>
    <source>
        <strain evidence="2 3">ATCC BAA-1881</strain>
    </source>
</reference>
<accession>A0A326U752</accession>
<dbReference type="RefSeq" id="WP_111323470.1">
    <property type="nucleotide sequence ID" value="NZ_BIFX01000001.1"/>
</dbReference>
<dbReference type="InterPro" id="IPR013022">
    <property type="entry name" value="Xyl_isomerase-like_TIM-brl"/>
</dbReference>
<dbReference type="OrthoDB" id="9798407at2"/>
<dbReference type="Proteomes" id="UP000248806">
    <property type="component" value="Unassembled WGS sequence"/>
</dbReference>
<dbReference type="AlphaFoldDB" id="A0A326U752"/>